<protein>
    <submittedName>
        <fullName evidence="3">Uncharacterized protein</fullName>
    </submittedName>
</protein>
<sequence>MLGVSATGALIPLAFFASVVYVVLQMEKRLAAGDERFLRSFLFLFFRFRTGAHTYIAIFLFRNLIIAVVPALGSTMFQIMILQVIMIPLLVVTVYFMPWNAFLANLIDGSSTMLLSLIVTLFAFYCEDVDAEIVAQLCTAICCIAFIIIFCAIAWGMLAQILRMEKPMQFFLCHHKDGAGNFTRLLKMSLDTKSKKEIGVDSDYIDPSALFATVASDVDMLVTVCSRQIVSQLFCVGEMTTAKLNKVPVCNVLLPDFAYPSEDFVNKYDIEMPRVTHLARYGLNLETVKASLPNPGQESVKLPSHITSGTIQSLVGMLTREHAAVSLQDDKGTIDPSGSSSFFIVADMGALECACAALVLQLLLARAVQGKAAEVPQLLPLGAALPSSAEKVCLVLSNGVFASPHVATALRRAADANAAVLPVVAEPSFRFPTKGSLQQLAEGAPGAPGECTGAELARLVARTCEGAVVEASPQAPEADLLVRAQAVLAWLSEARLLAVEPRPDAWVQLGDQPGPGGPDEGPEDGQAGAEQDGAGAEASPHVAV</sequence>
<feature type="transmembrane region" description="Helical" evidence="2">
    <location>
        <begin position="75"/>
        <end position="96"/>
    </location>
</feature>
<accession>A0ABN9RPL7</accession>
<evidence type="ECO:0000313" key="3">
    <source>
        <dbReference type="EMBL" id="CAK0821165.1"/>
    </source>
</evidence>
<evidence type="ECO:0000256" key="2">
    <source>
        <dbReference type="SAM" id="Phobius"/>
    </source>
</evidence>
<feature type="transmembrane region" description="Helical" evidence="2">
    <location>
        <begin position="44"/>
        <end position="69"/>
    </location>
</feature>
<dbReference type="EMBL" id="CAUYUJ010007557">
    <property type="protein sequence ID" value="CAK0821165.1"/>
    <property type="molecule type" value="Genomic_DNA"/>
</dbReference>
<keyword evidence="2" id="KW-0472">Membrane</keyword>
<evidence type="ECO:0000256" key="1">
    <source>
        <dbReference type="SAM" id="MobiDB-lite"/>
    </source>
</evidence>
<proteinExistence type="predicted"/>
<feature type="transmembrane region" description="Helical" evidence="2">
    <location>
        <begin position="131"/>
        <end position="158"/>
    </location>
</feature>
<evidence type="ECO:0000313" key="4">
    <source>
        <dbReference type="Proteomes" id="UP001189429"/>
    </source>
</evidence>
<feature type="transmembrane region" description="Helical" evidence="2">
    <location>
        <begin position="6"/>
        <end position="24"/>
    </location>
</feature>
<gene>
    <name evidence="3" type="ORF">PCOR1329_LOCUS22563</name>
</gene>
<comment type="caution">
    <text evidence="3">The sequence shown here is derived from an EMBL/GenBank/DDBJ whole genome shotgun (WGS) entry which is preliminary data.</text>
</comment>
<organism evidence="3 4">
    <name type="scientific">Prorocentrum cordatum</name>
    <dbReference type="NCBI Taxonomy" id="2364126"/>
    <lineage>
        <taxon>Eukaryota</taxon>
        <taxon>Sar</taxon>
        <taxon>Alveolata</taxon>
        <taxon>Dinophyceae</taxon>
        <taxon>Prorocentrales</taxon>
        <taxon>Prorocentraceae</taxon>
        <taxon>Prorocentrum</taxon>
    </lineage>
</organism>
<feature type="transmembrane region" description="Helical" evidence="2">
    <location>
        <begin position="103"/>
        <end position="125"/>
    </location>
</feature>
<name>A0ABN9RPL7_9DINO</name>
<keyword evidence="2" id="KW-0812">Transmembrane</keyword>
<dbReference type="Proteomes" id="UP001189429">
    <property type="component" value="Unassembled WGS sequence"/>
</dbReference>
<keyword evidence="4" id="KW-1185">Reference proteome</keyword>
<feature type="region of interest" description="Disordered" evidence="1">
    <location>
        <begin position="506"/>
        <end position="544"/>
    </location>
</feature>
<reference evidence="3" key="1">
    <citation type="submission" date="2023-10" db="EMBL/GenBank/DDBJ databases">
        <authorList>
            <person name="Chen Y."/>
            <person name="Shah S."/>
            <person name="Dougan E. K."/>
            <person name="Thang M."/>
            <person name="Chan C."/>
        </authorList>
    </citation>
    <scope>NUCLEOTIDE SEQUENCE [LARGE SCALE GENOMIC DNA]</scope>
</reference>
<keyword evidence="2" id="KW-1133">Transmembrane helix</keyword>
<feature type="compositionally biased region" description="Low complexity" evidence="1">
    <location>
        <begin position="524"/>
        <end position="538"/>
    </location>
</feature>